<dbReference type="Proteomes" id="UP000053144">
    <property type="component" value="Chromosome 10"/>
</dbReference>
<sequence length="64" mass="6715">MNNSTTKPVIQGDVLKTVWTDEVGLGISSSTLSKAALPVNIFIAISITSTNHSSSGKTLSFKGY</sequence>
<name>A0A0L9VJE5_PHAAN</name>
<dbReference type="AlphaFoldDB" id="A0A0L9VJE5"/>
<gene>
    <name evidence="1" type="ORF">LR48_Vigan10g099500</name>
</gene>
<organism evidence="1 2">
    <name type="scientific">Phaseolus angularis</name>
    <name type="common">Azuki bean</name>
    <name type="synonym">Vigna angularis</name>
    <dbReference type="NCBI Taxonomy" id="3914"/>
    <lineage>
        <taxon>Eukaryota</taxon>
        <taxon>Viridiplantae</taxon>
        <taxon>Streptophyta</taxon>
        <taxon>Embryophyta</taxon>
        <taxon>Tracheophyta</taxon>
        <taxon>Spermatophyta</taxon>
        <taxon>Magnoliopsida</taxon>
        <taxon>eudicotyledons</taxon>
        <taxon>Gunneridae</taxon>
        <taxon>Pentapetalae</taxon>
        <taxon>rosids</taxon>
        <taxon>fabids</taxon>
        <taxon>Fabales</taxon>
        <taxon>Fabaceae</taxon>
        <taxon>Papilionoideae</taxon>
        <taxon>50 kb inversion clade</taxon>
        <taxon>NPAAA clade</taxon>
        <taxon>indigoferoid/millettioid clade</taxon>
        <taxon>Phaseoleae</taxon>
        <taxon>Vigna</taxon>
    </lineage>
</organism>
<dbReference type="EMBL" id="CM003380">
    <property type="protein sequence ID" value="KOM55103.1"/>
    <property type="molecule type" value="Genomic_DNA"/>
</dbReference>
<evidence type="ECO:0000313" key="1">
    <source>
        <dbReference type="EMBL" id="KOM55103.1"/>
    </source>
</evidence>
<reference evidence="2" key="1">
    <citation type="journal article" date="2015" name="Proc. Natl. Acad. Sci. U.S.A.">
        <title>Genome sequencing of adzuki bean (Vigna angularis) provides insight into high starch and low fat accumulation and domestication.</title>
        <authorList>
            <person name="Yang K."/>
            <person name="Tian Z."/>
            <person name="Chen C."/>
            <person name="Luo L."/>
            <person name="Zhao B."/>
            <person name="Wang Z."/>
            <person name="Yu L."/>
            <person name="Li Y."/>
            <person name="Sun Y."/>
            <person name="Li W."/>
            <person name="Chen Y."/>
            <person name="Li Y."/>
            <person name="Zhang Y."/>
            <person name="Ai D."/>
            <person name="Zhao J."/>
            <person name="Shang C."/>
            <person name="Ma Y."/>
            <person name="Wu B."/>
            <person name="Wang M."/>
            <person name="Gao L."/>
            <person name="Sun D."/>
            <person name="Zhang P."/>
            <person name="Guo F."/>
            <person name="Wang W."/>
            <person name="Li Y."/>
            <person name="Wang J."/>
            <person name="Varshney R.K."/>
            <person name="Wang J."/>
            <person name="Ling H.Q."/>
            <person name="Wan P."/>
        </authorList>
    </citation>
    <scope>NUCLEOTIDE SEQUENCE</scope>
    <source>
        <strain evidence="2">cv. Jingnong 6</strain>
    </source>
</reference>
<proteinExistence type="predicted"/>
<dbReference type="Gramene" id="KOM55103">
    <property type="protein sequence ID" value="KOM55103"/>
    <property type="gene ID" value="LR48_Vigan10g099500"/>
</dbReference>
<evidence type="ECO:0000313" key="2">
    <source>
        <dbReference type="Proteomes" id="UP000053144"/>
    </source>
</evidence>
<accession>A0A0L9VJE5</accession>
<protein>
    <submittedName>
        <fullName evidence="1">Uncharacterized protein</fullName>
    </submittedName>
</protein>